<dbReference type="Proteomes" id="UP000325315">
    <property type="component" value="Unassembled WGS sequence"/>
</dbReference>
<dbReference type="EMBL" id="SMMG02000006">
    <property type="protein sequence ID" value="KAA3469162.1"/>
    <property type="molecule type" value="Genomic_DNA"/>
</dbReference>
<dbReference type="GO" id="GO:0003964">
    <property type="term" value="F:RNA-directed DNA polymerase activity"/>
    <property type="evidence" value="ECO:0007669"/>
    <property type="project" value="UniProtKB-KW"/>
</dbReference>
<name>A0A5B6VJ11_9ROSI</name>
<keyword evidence="1" id="KW-0808">Transferase</keyword>
<keyword evidence="1" id="KW-0548">Nucleotidyltransferase</keyword>
<evidence type="ECO:0000313" key="2">
    <source>
        <dbReference type="Proteomes" id="UP000325315"/>
    </source>
</evidence>
<keyword evidence="1" id="KW-0695">RNA-directed DNA polymerase</keyword>
<protein>
    <submittedName>
        <fullName evidence="1">Reverse transcriptase</fullName>
    </submittedName>
</protein>
<comment type="caution">
    <text evidence="1">The sequence shown here is derived from an EMBL/GenBank/DDBJ whole genome shotgun (WGS) entry which is preliminary data.</text>
</comment>
<gene>
    <name evidence="1" type="ORF">EPI10_014979</name>
</gene>
<organism evidence="1 2">
    <name type="scientific">Gossypium australe</name>
    <dbReference type="NCBI Taxonomy" id="47621"/>
    <lineage>
        <taxon>Eukaryota</taxon>
        <taxon>Viridiplantae</taxon>
        <taxon>Streptophyta</taxon>
        <taxon>Embryophyta</taxon>
        <taxon>Tracheophyta</taxon>
        <taxon>Spermatophyta</taxon>
        <taxon>Magnoliopsida</taxon>
        <taxon>eudicotyledons</taxon>
        <taxon>Gunneridae</taxon>
        <taxon>Pentapetalae</taxon>
        <taxon>rosids</taxon>
        <taxon>malvids</taxon>
        <taxon>Malvales</taxon>
        <taxon>Malvaceae</taxon>
        <taxon>Malvoideae</taxon>
        <taxon>Gossypium</taxon>
    </lineage>
</organism>
<reference evidence="2" key="1">
    <citation type="journal article" date="2019" name="Plant Biotechnol. J.">
        <title>Genome sequencing of the Australian wild diploid species Gossypium australe highlights disease resistance and delayed gland morphogenesis.</title>
        <authorList>
            <person name="Cai Y."/>
            <person name="Cai X."/>
            <person name="Wang Q."/>
            <person name="Wang P."/>
            <person name="Zhang Y."/>
            <person name="Cai C."/>
            <person name="Xu Y."/>
            <person name="Wang K."/>
            <person name="Zhou Z."/>
            <person name="Wang C."/>
            <person name="Geng S."/>
            <person name="Li B."/>
            <person name="Dong Q."/>
            <person name="Hou Y."/>
            <person name="Wang H."/>
            <person name="Ai P."/>
            <person name="Liu Z."/>
            <person name="Yi F."/>
            <person name="Sun M."/>
            <person name="An G."/>
            <person name="Cheng J."/>
            <person name="Zhang Y."/>
            <person name="Shi Q."/>
            <person name="Xie Y."/>
            <person name="Shi X."/>
            <person name="Chang Y."/>
            <person name="Huang F."/>
            <person name="Chen Y."/>
            <person name="Hong S."/>
            <person name="Mi L."/>
            <person name="Sun Q."/>
            <person name="Zhang L."/>
            <person name="Zhou B."/>
            <person name="Peng R."/>
            <person name="Zhang X."/>
            <person name="Liu F."/>
        </authorList>
    </citation>
    <scope>NUCLEOTIDE SEQUENCE [LARGE SCALE GENOMIC DNA]</scope>
    <source>
        <strain evidence="2">cv. PA1801</strain>
    </source>
</reference>
<sequence length="77" mass="8710">MVGKRKKESFQNLKDRFKQQIDNWSTRHLSQGGKEVFIKAILQSISAYTMDYFLIPKSLRIVAKGVFIGVSGGIFAS</sequence>
<dbReference type="AlphaFoldDB" id="A0A5B6VJ11"/>
<accession>A0A5B6VJ11</accession>
<dbReference type="OrthoDB" id="1000233at2759"/>
<keyword evidence="2" id="KW-1185">Reference proteome</keyword>
<proteinExistence type="predicted"/>
<evidence type="ECO:0000313" key="1">
    <source>
        <dbReference type="EMBL" id="KAA3469162.1"/>
    </source>
</evidence>